<organism evidence="1 2">
    <name type="scientific">Sclerotinia sclerotiorum (strain ATCC 18683 / 1980 / Ss-1)</name>
    <name type="common">White mold</name>
    <name type="synonym">Whetzelinia sclerotiorum</name>
    <dbReference type="NCBI Taxonomy" id="665079"/>
    <lineage>
        <taxon>Eukaryota</taxon>
        <taxon>Fungi</taxon>
        <taxon>Dikarya</taxon>
        <taxon>Ascomycota</taxon>
        <taxon>Pezizomycotina</taxon>
        <taxon>Leotiomycetes</taxon>
        <taxon>Helotiales</taxon>
        <taxon>Sclerotiniaceae</taxon>
        <taxon>Sclerotinia</taxon>
    </lineage>
</organism>
<dbReference type="AlphaFoldDB" id="A7EBC7"/>
<dbReference type="HOGENOM" id="CLU_2414609_0_0_1"/>
<dbReference type="RefSeq" id="XP_001596393.1">
    <property type="nucleotide sequence ID" value="XM_001596343.1"/>
</dbReference>
<name>A7EBC7_SCLS1</name>
<dbReference type="EMBL" id="CH476623">
    <property type="protein sequence ID" value="EDN99755.1"/>
    <property type="molecule type" value="Genomic_DNA"/>
</dbReference>
<reference evidence="2" key="1">
    <citation type="journal article" date="2011" name="PLoS Genet.">
        <title>Genomic analysis of the necrotrophic fungal pathogens Sclerotinia sclerotiorum and Botrytis cinerea.</title>
        <authorList>
            <person name="Amselem J."/>
            <person name="Cuomo C.A."/>
            <person name="van Kan J.A."/>
            <person name="Viaud M."/>
            <person name="Benito E.P."/>
            <person name="Couloux A."/>
            <person name="Coutinho P.M."/>
            <person name="de Vries R.P."/>
            <person name="Dyer P.S."/>
            <person name="Fillinger S."/>
            <person name="Fournier E."/>
            <person name="Gout L."/>
            <person name="Hahn M."/>
            <person name="Kohn L."/>
            <person name="Lapalu N."/>
            <person name="Plummer K.M."/>
            <person name="Pradier J.M."/>
            <person name="Quevillon E."/>
            <person name="Sharon A."/>
            <person name="Simon A."/>
            <person name="ten Have A."/>
            <person name="Tudzynski B."/>
            <person name="Tudzynski P."/>
            <person name="Wincker P."/>
            <person name="Andrew M."/>
            <person name="Anthouard V."/>
            <person name="Beever R.E."/>
            <person name="Beffa R."/>
            <person name="Benoit I."/>
            <person name="Bouzid O."/>
            <person name="Brault B."/>
            <person name="Chen Z."/>
            <person name="Choquer M."/>
            <person name="Collemare J."/>
            <person name="Cotton P."/>
            <person name="Danchin E.G."/>
            <person name="Da Silva C."/>
            <person name="Gautier A."/>
            <person name="Giraud C."/>
            <person name="Giraud T."/>
            <person name="Gonzalez C."/>
            <person name="Grossetete S."/>
            <person name="Guldener U."/>
            <person name="Henrissat B."/>
            <person name="Howlett B.J."/>
            <person name="Kodira C."/>
            <person name="Kretschmer M."/>
            <person name="Lappartient A."/>
            <person name="Leroch M."/>
            <person name="Levis C."/>
            <person name="Mauceli E."/>
            <person name="Neuveglise C."/>
            <person name="Oeser B."/>
            <person name="Pearson M."/>
            <person name="Poulain J."/>
            <person name="Poussereau N."/>
            <person name="Quesneville H."/>
            <person name="Rascle C."/>
            <person name="Schumacher J."/>
            <person name="Segurens B."/>
            <person name="Sexton A."/>
            <person name="Silva E."/>
            <person name="Sirven C."/>
            <person name="Soanes D.M."/>
            <person name="Talbot N.J."/>
            <person name="Templeton M."/>
            <person name="Yandava C."/>
            <person name="Yarden O."/>
            <person name="Zeng Q."/>
            <person name="Rollins J.A."/>
            <person name="Lebrun M.H."/>
            <person name="Dickman M."/>
        </authorList>
    </citation>
    <scope>NUCLEOTIDE SEQUENCE [LARGE SCALE GENOMIC DNA]</scope>
    <source>
        <strain evidence="2">ATCC 18683 / 1980 / Ss-1</strain>
    </source>
</reference>
<dbReference type="GeneID" id="5492154"/>
<dbReference type="KEGG" id="ssl:SS1G_02613"/>
<sequence length="92" mass="10642">MCIILKGGISDSTKHWAADYLVINNFSSVKKVELCFWGKFPVAPTTGPGAFKNRDNIPRYNELLDEFEESDTPLYTERSRVFFMWSKCLWIA</sequence>
<accession>A7EBC7</accession>
<evidence type="ECO:0000313" key="1">
    <source>
        <dbReference type="EMBL" id="EDN99755.1"/>
    </source>
</evidence>
<gene>
    <name evidence="1" type="ORF">SS1G_02613</name>
</gene>
<dbReference type="Proteomes" id="UP000001312">
    <property type="component" value="Unassembled WGS sequence"/>
</dbReference>
<keyword evidence="2" id="KW-1185">Reference proteome</keyword>
<evidence type="ECO:0000313" key="2">
    <source>
        <dbReference type="Proteomes" id="UP000001312"/>
    </source>
</evidence>
<proteinExistence type="predicted"/>
<protein>
    <submittedName>
        <fullName evidence="1">Uncharacterized protein</fullName>
    </submittedName>
</protein>
<dbReference type="InParanoid" id="A7EBC7"/>